<dbReference type="AlphaFoldDB" id="A0A3P6STW4"/>
<dbReference type="OrthoDB" id="5832188at2759"/>
<reference evidence="1 2" key="1">
    <citation type="submission" date="2018-11" db="EMBL/GenBank/DDBJ databases">
        <authorList>
            <consortium name="Pathogen Informatics"/>
        </authorList>
    </citation>
    <scope>NUCLEOTIDE SEQUENCE [LARGE SCALE GENOMIC DNA]</scope>
</reference>
<keyword evidence="2" id="KW-1185">Reference proteome</keyword>
<gene>
    <name evidence="1" type="ORF">CGOC_LOCUS7048</name>
</gene>
<evidence type="ECO:0000313" key="1">
    <source>
        <dbReference type="EMBL" id="VDK74549.1"/>
    </source>
</evidence>
<organism evidence="1 2">
    <name type="scientific">Cylicostephanus goldi</name>
    <name type="common">Nematode worm</name>
    <dbReference type="NCBI Taxonomy" id="71465"/>
    <lineage>
        <taxon>Eukaryota</taxon>
        <taxon>Metazoa</taxon>
        <taxon>Ecdysozoa</taxon>
        <taxon>Nematoda</taxon>
        <taxon>Chromadorea</taxon>
        <taxon>Rhabditida</taxon>
        <taxon>Rhabditina</taxon>
        <taxon>Rhabditomorpha</taxon>
        <taxon>Strongyloidea</taxon>
        <taxon>Strongylidae</taxon>
        <taxon>Cylicostephanus</taxon>
    </lineage>
</organism>
<dbReference type="Proteomes" id="UP000271889">
    <property type="component" value="Unassembled WGS sequence"/>
</dbReference>
<evidence type="ECO:0000313" key="2">
    <source>
        <dbReference type="Proteomes" id="UP000271889"/>
    </source>
</evidence>
<dbReference type="EMBL" id="UYRV01023928">
    <property type="protein sequence ID" value="VDK74549.1"/>
    <property type="molecule type" value="Genomic_DNA"/>
</dbReference>
<sequence length="116" mass="13103">MLANLLNPILELLIQPGERPLQAKISIYSSARVCLRSAYVVEETKDPNEKNADWLTSGLVVGEASTDPILEVLSSKAHELSQCIARDIVDLPQEHKIFFPIFIRHLVYKIHILPPY</sequence>
<name>A0A3P6STW4_CYLGO</name>
<protein>
    <submittedName>
        <fullName evidence="1">Uncharacterized protein</fullName>
    </submittedName>
</protein>
<accession>A0A3P6STW4</accession>
<proteinExistence type="predicted"/>